<organism evidence="1 2">
    <name type="scientific">Deinococcus soli</name>
    <name type="common">ex Cha et al. 2016</name>
    <dbReference type="NCBI Taxonomy" id="1309411"/>
    <lineage>
        <taxon>Bacteria</taxon>
        <taxon>Thermotogati</taxon>
        <taxon>Deinococcota</taxon>
        <taxon>Deinococci</taxon>
        <taxon>Deinococcales</taxon>
        <taxon>Deinococcaceae</taxon>
        <taxon>Deinococcus</taxon>
    </lineage>
</organism>
<accession>A0AAE3XDT4</accession>
<sequence>MIRIYFVPDDLWSGALTEQVTLTFPQDYVFVGRFDLPDVASAFPACQNPDWDEPTPPPSWPALLTPPSDARLRSMSVGDLAADDQTGAVMQVRPIGWRLIGHATFSEDGAVTSFTSAP</sequence>
<dbReference type="AlphaFoldDB" id="A0AAE3XDT4"/>
<dbReference type="RefSeq" id="WP_309853411.1">
    <property type="nucleotide sequence ID" value="NZ_JAVDQJ010000004.1"/>
</dbReference>
<comment type="caution">
    <text evidence="1">The sequence shown here is derived from an EMBL/GenBank/DDBJ whole genome shotgun (WGS) entry which is preliminary data.</text>
</comment>
<dbReference type="EMBL" id="JAVDQK010000005">
    <property type="protein sequence ID" value="MDR6218799.1"/>
    <property type="molecule type" value="Genomic_DNA"/>
</dbReference>
<evidence type="ECO:0000313" key="2">
    <source>
        <dbReference type="Proteomes" id="UP001185331"/>
    </source>
</evidence>
<proteinExistence type="predicted"/>
<evidence type="ECO:0000313" key="1">
    <source>
        <dbReference type="EMBL" id="MDR6218799.1"/>
    </source>
</evidence>
<protein>
    <submittedName>
        <fullName evidence="1">Uncharacterized protein</fullName>
    </submittedName>
</protein>
<gene>
    <name evidence="1" type="ORF">J2Y00_002396</name>
</gene>
<reference evidence="1" key="1">
    <citation type="submission" date="2023-07" db="EMBL/GenBank/DDBJ databases">
        <title>Sorghum-associated microbial communities from plants grown in Nebraska, USA.</title>
        <authorList>
            <person name="Schachtman D."/>
        </authorList>
    </citation>
    <scope>NUCLEOTIDE SEQUENCE</scope>
    <source>
        <strain evidence="1">BE330</strain>
    </source>
</reference>
<dbReference type="Proteomes" id="UP001185331">
    <property type="component" value="Unassembled WGS sequence"/>
</dbReference>
<name>A0AAE3XDT4_9DEIO</name>